<comment type="caution">
    <text evidence="1">The sequence shown here is derived from an EMBL/GenBank/DDBJ whole genome shotgun (WGS) entry which is preliminary data.</text>
</comment>
<accession>A0ACC0L0F8</accession>
<gene>
    <name evidence="1" type="ORF">MSG28_005839</name>
</gene>
<keyword evidence="2" id="KW-1185">Reference proteome</keyword>
<name>A0ACC0L0F8_CHOFU</name>
<proteinExistence type="predicted"/>
<dbReference type="EMBL" id="CM046109">
    <property type="protein sequence ID" value="KAI8442279.1"/>
    <property type="molecule type" value="Genomic_DNA"/>
</dbReference>
<protein>
    <submittedName>
        <fullName evidence="1">Uncharacterized protein</fullName>
    </submittedName>
</protein>
<dbReference type="Proteomes" id="UP001064048">
    <property type="component" value="Chromosome 9"/>
</dbReference>
<organism evidence="1 2">
    <name type="scientific">Choristoneura fumiferana</name>
    <name type="common">Spruce budworm moth</name>
    <name type="synonym">Archips fumiferana</name>
    <dbReference type="NCBI Taxonomy" id="7141"/>
    <lineage>
        <taxon>Eukaryota</taxon>
        <taxon>Metazoa</taxon>
        <taxon>Ecdysozoa</taxon>
        <taxon>Arthropoda</taxon>
        <taxon>Hexapoda</taxon>
        <taxon>Insecta</taxon>
        <taxon>Pterygota</taxon>
        <taxon>Neoptera</taxon>
        <taxon>Endopterygota</taxon>
        <taxon>Lepidoptera</taxon>
        <taxon>Glossata</taxon>
        <taxon>Ditrysia</taxon>
        <taxon>Tortricoidea</taxon>
        <taxon>Tortricidae</taxon>
        <taxon>Tortricinae</taxon>
        <taxon>Choristoneura</taxon>
    </lineage>
</organism>
<sequence>MPSCLKNILLRVSCLLFCTPVLSQYGSFFDAVSGFLRDTRNMYVGEPPDAEVLRSEYDFVIIGAGTAGCVLSNRLTEVKQFKVLLIEAGGSEQMFMDIPVMATMLQFTDANWDYHTEPQKAGCMGMRDGRCAWPRGRVVGGSSVLHSMMHTRGNRRDYDRWAANGNPGWEFASVLHYFKKSENMQIPELRRNKLYHNTEGEMFLQYPNWRTPLSDAFLQAGIETGGKIVDYNGEKQIGYSIIQFTMKNGTRMSTSRAFLHPIKYRKNFQVAKNAMVTRILINPSTKQAYGVEFRKGNKKYVVKATREVILSAGAINSPQILMISGIGPKDHLTEKNITTIMDLPVGYNLQDHWALGGLTFLINTTDSIRMERVATISNIIEYFSTHNGPISAPSGTEAIAFIDTKNPNNDDGYPDLELLFVGGSLVSQPSYKQAFAIDDQIYDEVYGPIQDRDTWMVFPMLLLPESKGRIMLRTKNPYKKPLIYANYFSDNGHDQKVILHGIRKVIELSKTKAFQKYGSRLHDIPLPNCAHHKFNTDAYWYCAMKTITNTIYHHCCTTKMGPKDDSEAVVDSRLRVYGVRGLRVVDASIMPNVPAAHTNAPTMMIAEKAADMIKEDWGINTQLLNPITSLANFLNEGGHQYDNEPPDQTELLSEYDFIIVGAGTAGCVLANRLTEVKEWKVLLVEAGVNENFIMDIPLVANYLQFSSANWKYKTKASSKYCAGFENQQCNWPRGKVVGGSSVLNYMIYTRGAPQDYDNWKAMGNEGWGWDDVLPYFKKIENFNIPSFDDPKYHARGGHVNVEHAPFRTTKGKAWVKGAQEYGFKYGDYNGATPAAVSFLQLSMKNGTRHSSSRAYLHPINGRKNLHLSKASLVTKLIMDDSKTKVIGIELEKHNIRYKIRAEKEVILSAGALNTPQLLMLSGIGPRSHLESVKIPVIKDLPVGYNLMDHIAAGGVQYVVRPQNVTLSTEYIFNHIELIFKWMRTHKGPLSIPGGCEALIFMELQDKFNLTGWPDMELLFITGGLNSDPMLRRNFGFDDQIFADTYGSLGKTETFMVFPMLMRPKSKGRVMLRSRNPKAHPMLIPNYFEDPEDLQKIVEGLKSPLSEYDYIIVGAGSAGCTLAARLTEDPKTTVLLLEAGKGEMFTTDAPAIAAFFQRTDYTWQYFMEKEPGVCLGHMMKFLNTTRNLSDGGPGGSKAVRRGMMISEKIFDAAYGSIDDTDTWSPFLMLLHPESFGFIELKDNNPWSHPRMHGRYLSDAGGKDVATFVAAVRFVQELVATTPFQRFGARLHRAQYPACRALPFDSDAYWECAVRTLTATLHHQIATCRMGPAGDPQAVVDPRLRVHGLRNLRVVDSSIIPRTVAAHTNAPAIMIGEKAADMIKEDANR</sequence>
<reference evidence="1 2" key="1">
    <citation type="journal article" date="2022" name="Genome Biol. Evol.">
        <title>The Spruce Budworm Genome: Reconstructing the Evolutionary History of Antifreeze Proteins.</title>
        <authorList>
            <person name="Beliveau C."/>
            <person name="Gagne P."/>
            <person name="Picq S."/>
            <person name="Vernygora O."/>
            <person name="Keeling C.I."/>
            <person name="Pinkney K."/>
            <person name="Doucet D."/>
            <person name="Wen F."/>
            <person name="Johnston J.S."/>
            <person name="Maaroufi H."/>
            <person name="Boyle B."/>
            <person name="Laroche J."/>
            <person name="Dewar K."/>
            <person name="Juretic N."/>
            <person name="Blackburn G."/>
            <person name="Nisole A."/>
            <person name="Brunet B."/>
            <person name="Brandao M."/>
            <person name="Lumley L."/>
            <person name="Duan J."/>
            <person name="Quan G."/>
            <person name="Lucarotti C.J."/>
            <person name="Roe A.D."/>
            <person name="Sperling F.A.H."/>
            <person name="Levesque R.C."/>
            <person name="Cusson M."/>
        </authorList>
    </citation>
    <scope>NUCLEOTIDE SEQUENCE [LARGE SCALE GENOMIC DNA]</scope>
    <source>
        <strain evidence="1">Glfc:IPQL:Cfum</strain>
    </source>
</reference>
<evidence type="ECO:0000313" key="1">
    <source>
        <dbReference type="EMBL" id="KAI8442279.1"/>
    </source>
</evidence>
<evidence type="ECO:0000313" key="2">
    <source>
        <dbReference type="Proteomes" id="UP001064048"/>
    </source>
</evidence>